<keyword evidence="9" id="KW-1185">Reference proteome</keyword>
<dbReference type="InterPro" id="IPR003660">
    <property type="entry name" value="HAMP_dom"/>
</dbReference>
<evidence type="ECO:0000256" key="4">
    <source>
        <dbReference type="PROSITE-ProRule" id="PRU00284"/>
    </source>
</evidence>
<keyword evidence="5" id="KW-1133">Transmembrane helix</keyword>
<sequence>MENEIPLKYFINLSILKKITISFIFIFTSLLLLWFMSNTQLQKINKEVGRITNISIPGLILVNNFNKNVSDLRREQFAILLYKDTGIDKKNISYSKIKQYYSNIDNIIFKYSKIVSGTDDNNAFNALIKSWKNYKSKAIDFTNNYNDSNLSGDILEHSYKDFIDVENKANSLYEININYTNKNSKNISEEISSASYSSIFSFSLLAFLLIIINILINRQIINPLSSISRLAEEISKGNLSYKFDRNAIANNEFGKLADISLIMKDNLKVLIEEIRLLVIQLNSSINDVSTVSEQSSVGIQDQQNQVTLIASAMEQMRISVAEVANNTENSSLSANDINNNVKQSITDISSTISQIEEAAIEIHNAGEMVSILDKESQNINMVVDVIRGLADQTNLLALNAAIEAARAGEQGRGFAVVADEVRTLAGRTQDSTGEIISIIEKLQLSVTSAKAITHKSEILINGCVNNSHKTGSAIKAIGLQVNGMSELSFQIATACSEQDSVTEALGENIENISRSSIDVANGAKYIAKSCSDINHLSLSLQNTINRFQLD</sequence>
<evidence type="ECO:0000256" key="3">
    <source>
        <dbReference type="ARBA" id="ARBA00029447"/>
    </source>
</evidence>
<keyword evidence="5" id="KW-0812">Transmembrane</keyword>
<feature type="transmembrane region" description="Helical" evidence="5">
    <location>
        <begin position="15"/>
        <end position="36"/>
    </location>
</feature>
<keyword evidence="2 4" id="KW-0807">Transducer</keyword>
<evidence type="ECO:0000313" key="8">
    <source>
        <dbReference type="EMBL" id="MEC6833160.1"/>
    </source>
</evidence>
<dbReference type="Gene3D" id="1.10.287.950">
    <property type="entry name" value="Methyl-accepting chemotaxis protein"/>
    <property type="match status" value="1"/>
</dbReference>
<comment type="subcellular location">
    <subcellularLocation>
        <location evidence="1">Membrane</location>
    </subcellularLocation>
</comment>
<dbReference type="PROSITE" id="PS50885">
    <property type="entry name" value="HAMP"/>
    <property type="match status" value="1"/>
</dbReference>
<evidence type="ECO:0000256" key="5">
    <source>
        <dbReference type="SAM" id="Phobius"/>
    </source>
</evidence>
<proteinExistence type="inferred from homology"/>
<comment type="similarity">
    <text evidence="3">Belongs to the methyl-accepting chemotaxis (MCP) protein family.</text>
</comment>
<keyword evidence="5" id="KW-0472">Membrane</keyword>
<dbReference type="InterPro" id="IPR024478">
    <property type="entry name" value="HlyB_4HB_MCP"/>
</dbReference>
<feature type="transmembrane region" description="Helical" evidence="5">
    <location>
        <begin position="194"/>
        <end position="216"/>
    </location>
</feature>
<feature type="domain" description="Methyl-accepting transducer" evidence="6">
    <location>
        <begin position="277"/>
        <end position="513"/>
    </location>
</feature>
<reference evidence="8 9" key="1">
    <citation type="submission" date="2024-01" db="EMBL/GenBank/DDBJ databases">
        <title>Active colonisers of the gastrointestinal tract of Atlantic salmon farmed in a warm water region.</title>
        <authorList>
            <person name="Bowman J.P."/>
        </authorList>
    </citation>
    <scope>NUCLEOTIDE SEQUENCE [LARGE SCALE GENOMIC DNA]</scope>
    <source>
        <strain evidence="8 9">S3MW1</strain>
    </source>
</reference>
<dbReference type="SUPFAM" id="SSF58104">
    <property type="entry name" value="Methyl-accepting chemotaxis protein (MCP) signaling domain"/>
    <property type="match status" value="1"/>
</dbReference>
<feature type="domain" description="HAMP" evidence="7">
    <location>
        <begin position="218"/>
        <end position="272"/>
    </location>
</feature>
<dbReference type="InterPro" id="IPR004089">
    <property type="entry name" value="MCPsignal_dom"/>
</dbReference>
<dbReference type="Proteomes" id="UP001306119">
    <property type="component" value="Unassembled WGS sequence"/>
</dbReference>
<protein>
    <submittedName>
        <fullName evidence="8">Methyl-accepting chemotaxis protein</fullName>
    </submittedName>
</protein>
<comment type="caution">
    <text evidence="8">The sequence shown here is derived from an EMBL/GenBank/DDBJ whole genome shotgun (WGS) entry which is preliminary data.</text>
</comment>
<organism evidence="8 9">
    <name type="scientific">Photobacterium toruni</name>
    <dbReference type="NCBI Taxonomy" id="1935446"/>
    <lineage>
        <taxon>Bacteria</taxon>
        <taxon>Pseudomonadati</taxon>
        <taxon>Pseudomonadota</taxon>
        <taxon>Gammaproteobacteria</taxon>
        <taxon>Vibrionales</taxon>
        <taxon>Vibrionaceae</taxon>
        <taxon>Photobacterium</taxon>
    </lineage>
</organism>
<dbReference type="Pfam" id="PF00015">
    <property type="entry name" value="MCPsignal"/>
    <property type="match status" value="1"/>
</dbReference>
<name>A0ABU6L9D7_9GAMM</name>
<accession>A0ABU6L9D7</accession>
<dbReference type="SMART" id="SM00283">
    <property type="entry name" value="MA"/>
    <property type="match status" value="1"/>
</dbReference>
<evidence type="ECO:0000256" key="2">
    <source>
        <dbReference type="ARBA" id="ARBA00023224"/>
    </source>
</evidence>
<dbReference type="PANTHER" id="PTHR32089:SF120">
    <property type="entry name" value="METHYL-ACCEPTING CHEMOTAXIS PROTEIN TLPQ"/>
    <property type="match status" value="1"/>
</dbReference>
<dbReference type="Pfam" id="PF12729">
    <property type="entry name" value="4HB_MCP_1"/>
    <property type="match status" value="1"/>
</dbReference>
<dbReference type="RefSeq" id="WP_327775394.1">
    <property type="nucleotide sequence ID" value="NZ_JAYXUG010000015.1"/>
</dbReference>
<dbReference type="EMBL" id="JAYXUG010000015">
    <property type="protein sequence ID" value="MEC6833160.1"/>
    <property type="molecule type" value="Genomic_DNA"/>
</dbReference>
<evidence type="ECO:0000259" key="6">
    <source>
        <dbReference type="PROSITE" id="PS50111"/>
    </source>
</evidence>
<dbReference type="PRINTS" id="PR00260">
    <property type="entry name" value="CHEMTRNSDUCR"/>
</dbReference>
<evidence type="ECO:0000313" key="9">
    <source>
        <dbReference type="Proteomes" id="UP001306119"/>
    </source>
</evidence>
<evidence type="ECO:0000259" key="7">
    <source>
        <dbReference type="PROSITE" id="PS50885"/>
    </source>
</evidence>
<evidence type="ECO:0000256" key="1">
    <source>
        <dbReference type="ARBA" id="ARBA00004370"/>
    </source>
</evidence>
<dbReference type="InterPro" id="IPR004090">
    <property type="entry name" value="Chemotax_Me-accpt_rcpt"/>
</dbReference>
<dbReference type="PANTHER" id="PTHR32089">
    <property type="entry name" value="METHYL-ACCEPTING CHEMOTAXIS PROTEIN MCPB"/>
    <property type="match status" value="1"/>
</dbReference>
<dbReference type="PROSITE" id="PS50111">
    <property type="entry name" value="CHEMOTAXIS_TRANSDUC_2"/>
    <property type="match status" value="1"/>
</dbReference>
<gene>
    <name evidence="8" type="ORF">VXS06_15440</name>
</gene>